<keyword evidence="2" id="KW-1185">Reference proteome</keyword>
<evidence type="ECO:0000313" key="2">
    <source>
        <dbReference type="Proteomes" id="UP000587070"/>
    </source>
</evidence>
<evidence type="ECO:0008006" key="3">
    <source>
        <dbReference type="Google" id="ProtNLM"/>
    </source>
</evidence>
<dbReference type="AlphaFoldDB" id="A0A840G8D2"/>
<proteinExistence type="predicted"/>
<dbReference type="OrthoDB" id="5391057at2"/>
<dbReference type="SUPFAM" id="SSF102114">
    <property type="entry name" value="Radical SAM enzymes"/>
    <property type="match status" value="1"/>
</dbReference>
<organism evidence="1 2">
    <name type="scientific">Rhodocyclus tenuis</name>
    <name type="common">Rhodospirillum tenue</name>
    <dbReference type="NCBI Taxonomy" id="1066"/>
    <lineage>
        <taxon>Bacteria</taxon>
        <taxon>Pseudomonadati</taxon>
        <taxon>Pseudomonadota</taxon>
        <taxon>Betaproteobacteria</taxon>
        <taxon>Rhodocyclales</taxon>
        <taxon>Rhodocyclaceae</taxon>
        <taxon>Rhodocyclus</taxon>
    </lineage>
</organism>
<dbReference type="Proteomes" id="UP000587070">
    <property type="component" value="Unassembled WGS sequence"/>
</dbReference>
<dbReference type="RefSeq" id="WP_153114781.1">
    <property type="nucleotide sequence ID" value="NZ_JACIGE010000012.1"/>
</dbReference>
<name>A0A840G8D2_RHOTE</name>
<dbReference type="EMBL" id="JACIGE010000012">
    <property type="protein sequence ID" value="MBB4248593.1"/>
    <property type="molecule type" value="Genomic_DNA"/>
</dbReference>
<gene>
    <name evidence="1" type="ORF">GGD90_002992</name>
</gene>
<protein>
    <recommendedName>
        <fullName evidence="3">Radical SAM protein</fullName>
    </recommendedName>
</protein>
<comment type="caution">
    <text evidence="1">The sequence shown here is derived from an EMBL/GenBank/DDBJ whole genome shotgun (WGS) entry which is preliminary data.</text>
</comment>
<accession>A0A840G8D2</accession>
<dbReference type="InterPro" id="IPR058240">
    <property type="entry name" value="rSAM_sf"/>
</dbReference>
<sequence length="416" mass="47168">MHALSESSLRPLSYREVVAKYPEVPHFIILKIDVQRRGVTYTEAALTQADPARHMLQARSIFHSIGEKESLVPVSLLLRDGTSILSGPRPNATDPYVVDFIDGRLVLTDHGEVLEEVEYWLKPDFYDRLTSSGKPMWQVATPRPQRLDINPYAYCHYWDDGKGCKYCNIAAHYNKERRLNNKPLRLDPRDAYESVREAIRQPGRFLTVGMTCGSILGDGELFAEEVDIYIETLQAIGENFTTRRFPSQLVASAFSLEQLQRIHEQTGLLTYTSDIEVLDEEKFNWICPGKAVRPGYREWKRRLVDAVGIFGRGYVNTGIVGGVETAKPHGFATEEDGLRATLEEAEDLASKGVSTVYCVWVPITGSVFHKQQAPSLEYFVRLAQGLDSIRRYYGLLVDMDNYRICGNHPDTDLSRI</sequence>
<reference evidence="1 2" key="1">
    <citation type="submission" date="2020-08" db="EMBL/GenBank/DDBJ databases">
        <title>Genome sequencing of Purple Non-Sulfur Bacteria from various extreme environments.</title>
        <authorList>
            <person name="Mayer M."/>
        </authorList>
    </citation>
    <scope>NUCLEOTIDE SEQUENCE [LARGE SCALE GENOMIC DNA]</scope>
    <source>
        <strain evidence="1 2">2761</strain>
    </source>
</reference>
<evidence type="ECO:0000313" key="1">
    <source>
        <dbReference type="EMBL" id="MBB4248593.1"/>
    </source>
</evidence>
<dbReference type="NCBIfam" id="NF045502">
    <property type="entry name" value="variant_rSAM"/>
    <property type="match status" value="1"/>
</dbReference>